<dbReference type="Proteomes" id="UP000824071">
    <property type="component" value="Unassembled WGS sequence"/>
</dbReference>
<feature type="transmembrane region" description="Helical" evidence="17">
    <location>
        <begin position="294"/>
        <end position="314"/>
    </location>
</feature>
<dbReference type="GO" id="GO:0005886">
    <property type="term" value="C:plasma membrane"/>
    <property type="evidence" value="ECO:0007669"/>
    <property type="project" value="TreeGrafter"/>
</dbReference>
<evidence type="ECO:0000256" key="10">
    <source>
        <dbReference type="ARBA" id="ARBA00033270"/>
    </source>
</evidence>
<evidence type="ECO:0000256" key="9">
    <source>
        <dbReference type="ARBA" id="ARBA00032370"/>
    </source>
</evidence>
<reference evidence="18" key="2">
    <citation type="journal article" date="2021" name="PeerJ">
        <title>Extensive microbial diversity within the chicken gut microbiome revealed by metagenomics and culture.</title>
        <authorList>
            <person name="Gilroy R."/>
            <person name="Ravi A."/>
            <person name="Getino M."/>
            <person name="Pursley I."/>
            <person name="Horton D.L."/>
            <person name="Alikhan N.F."/>
            <person name="Baker D."/>
            <person name="Gharbi K."/>
            <person name="Hall N."/>
            <person name="Watson M."/>
            <person name="Adriaenssens E.M."/>
            <person name="Foster-Nyarko E."/>
            <person name="Jarju S."/>
            <person name="Secka A."/>
            <person name="Antonio M."/>
            <person name="Oren A."/>
            <person name="Chaudhuri R.R."/>
            <person name="La Ragione R."/>
            <person name="Hildebrand F."/>
            <person name="Pallen M.J."/>
        </authorList>
    </citation>
    <scope>NUCLEOTIDE SEQUENCE</scope>
    <source>
        <strain evidence="18">ChiGjej1B1-19959</strain>
    </source>
</reference>
<keyword evidence="8 17" id="KW-0472">Membrane</keyword>
<dbReference type="EC" id="2.4.99.28" evidence="14"/>
<feature type="transmembrane region" description="Helical" evidence="17">
    <location>
        <begin position="326"/>
        <end position="347"/>
    </location>
</feature>
<keyword evidence="18" id="KW-0131">Cell cycle</keyword>
<evidence type="ECO:0000256" key="7">
    <source>
        <dbReference type="ARBA" id="ARBA00022989"/>
    </source>
</evidence>
<name>A0A9D1LDT5_9FIRM</name>
<comment type="catalytic activity">
    <reaction evidence="15">
        <text>[GlcNAc-(1-&gt;4)-Mur2Ac(oyl-L-Ala-gamma-D-Glu-L-Lys-D-Ala-D-Ala)](n)-di-trans,octa-cis-undecaprenyl diphosphate + beta-D-GlcNAc-(1-&gt;4)-Mur2Ac(oyl-L-Ala-gamma-D-Glu-L-Lys-D-Ala-D-Ala)-di-trans,octa-cis-undecaprenyl diphosphate = [GlcNAc-(1-&gt;4)-Mur2Ac(oyl-L-Ala-gamma-D-Glu-L-Lys-D-Ala-D-Ala)](n+1)-di-trans,octa-cis-undecaprenyl diphosphate + di-trans,octa-cis-undecaprenyl diphosphate + H(+)</text>
        <dbReference type="Rhea" id="RHEA:23708"/>
        <dbReference type="Rhea" id="RHEA-COMP:9602"/>
        <dbReference type="Rhea" id="RHEA-COMP:9603"/>
        <dbReference type="ChEBI" id="CHEBI:15378"/>
        <dbReference type="ChEBI" id="CHEBI:58405"/>
        <dbReference type="ChEBI" id="CHEBI:60033"/>
        <dbReference type="ChEBI" id="CHEBI:78435"/>
        <dbReference type="EC" id="2.4.99.28"/>
    </reaction>
</comment>
<feature type="transmembrane region" description="Helical" evidence="17">
    <location>
        <begin position="179"/>
        <end position="196"/>
    </location>
</feature>
<accession>A0A9D1LDT5</accession>
<dbReference type="InterPro" id="IPR001182">
    <property type="entry name" value="FtsW/RodA"/>
</dbReference>
<dbReference type="GO" id="GO:0009252">
    <property type="term" value="P:peptidoglycan biosynthetic process"/>
    <property type="evidence" value="ECO:0007669"/>
    <property type="project" value="UniProtKB-KW"/>
</dbReference>
<evidence type="ECO:0000313" key="19">
    <source>
        <dbReference type="Proteomes" id="UP000824071"/>
    </source>
</evidence>
<dbReference type="PANTHER" id="PTHR30474:SF2">
    <property type="entry name" value="PEPTIDOGLYCAN GLYCOSYLTRANSFERASE FTSW-RELATED"/>
    <property type="match status" value="1"/>
</dbReference>
<evidence type="ECO:0000256" key="11">
    <source>
        <dbReference type="ARBA" id="ARBA00038053"/>
    </source>
</evidence>
<keyword evidence="18" id="KW-0132">Cell division</keyword>
<keyword evidence="5" id="KW-0133">Cell shape</keyword>
<gene>
    <name evidence="18" type="ORF">IAC53_05315</name>
</gene>
<feature type="transmembrane region" description="Helical" evidence="17">
    <location>
        <begin position="99"/>
        <end position="120"/>
    </location>
</feature>
<organism evidence="18 19">
    <name type="scientific">Candidatus Fimenecus excrementigallinarum</name>
    <dbReference type="NCBI Taxonomy" id="2840816"/>
    <lineage>
        <taxon>Bacteria</taxon>
        <taxon>Bacillati</taxon>
        <taxon>Bacillota</taxon>
        <taxon>Clostridia</taxon>
        <taxon>Candidatus Fimenecus</taxon>
    </lineage>
</organism>
<keyword evidence="2" id="KW-0328">Glycosyltransferase</keyword>
<evidence type="ECO:0000256" key="8">
    <source>
        <dbReference type="ARBA" id="ARBA00023136"/>
    </source>
</evidence>
<evidence type="ECO:0000313" key="18">
    <source>
        <dbReference type="EMBL" id="HIU36009.1"/>
    </source>
</evidence>
<dbReference type="AlphaFoldDB" id="A0A9D1LDT5"/>
<feature type="transmembrane region" description="Helical" evidence="17">
    <location>
        <begin position="359"/>
        <end position="378"/>
    </location>
</feature>
<dbReference type="GO" id="GO:0008955">
    <property type="term" value="F:peptidoglycan glycosyltransferase activity"/>
    <property type="evidence" value="ECO:0007669"/>
    <property type="project" value="UniProtKB-EC"/>
</dbReference>
<dbReference type="GO" id="GO:0051301">
    <property type="term" value="P:cell division"/>
    <property type="evidence" value="ECO:0007669"/>
    <property type="project" value="UniProtKB-KW"/>
</dbReference>
<evidence type="ECO:0000256" key="1">
    <source>
        <dbReference type="ARBA" id="ARBA00004141"/>
    </source>
</evidence>
<evidence type="ECO:0000256" key="6">
    <source>
        <dbReference type="ARBA" id="ARBA00022984"/>
    </source>
</evidence>
<proteinExistence type="inferred from homology"/>
<evidence type="ECO:0000256" key="5">
    <source>
        <dbReference type="ARBA" id="ARBA00022960"/>
    </source>
</evidence>
<dbReference type="Pfam" id="PF01098">
    <property type="entry name" value="FTSW_RODA_SPOVE"/>
    <property type="match status" value="1"/>
</dbReference>
<dbReference type="GO" id="GO:0015648">
    <property type="term" value="F:lipid-linked peptidoglycan transporter activity"/>
    <property type="evidence" value="ECO:0007669"/>
    <property type="project" value="TreeGrafter"/>
</dbReference>
<dbReference type="PANTHER" id="PTHR30474">
    <property type="entry name" value="CELL CYCLE PROTEIN"/>
    <property type="match status" value="1"/>
</dbReference>
<feature type="transmembrane region" description="Helical" evidence="17">
    <location>
        <begin position="151"/>
        <end position="173"/>
    </location>
</feature>
<evidence type="ECO:0000256" key="14">
    <source>
        <dbReference type="ARBA" id="ARBA00044770"/>
    </source>
</evidence>
<comment type="subcellular location">
    <subcellularLocation>
        <location evidence="1">Membrane</location>
        <topology evidence="1">Multi-pass membrane protein</topology>
    </subcellularLocation>
</comment>
<comment type="function">
    <text evidence="16">Peptidoglycan polymerase that is essential for cell division.</text>
</comment>
<evidence type="ECO:0000256" key="12">
    <source>
        <dbReference type="ARBA" id="ARBA00041185"/>
    </source>
</evidence>
<reference evidence="18" key="1">
    <citation type="submission" date="2020-10" db="EMBL/GenBank/DDBJ databases">
        <authorList>
            <person name="Gilroy R."/>
        </authorList>
    </citation>
    <scope>NUCLEOTIDE SEQUENCE</scope>
    <source>
        <strain evidence="18">ChiGjej1B1-19959</strain>
    </source>
</reference>
<evidence type="ECO:0000256" key="4">
    <source>
        <dbReference type="ARBA" id="ARBA00022692"/>
    </source>
</evidence>
<evidence type="ECO:0000256" key="15">
    <source>
        <dbReference type="ARBA" id="ARBA00049902"/>
    </source>
</evidence>
<evidence type="ECO:0000256" key="17">
    <source>
        <dbReference type="SAM" id="Phobius"/>
    </source>
</evidence>
<keyword evidence="7 17" id="KW-1133">Transmembrane helix</keyword>
<protein>
    <recommendedName>
        <fullName evidence="12">Probable peptidoglycan glycosyltransferase FtsW</fullName>
        <ecNumber evidence="14">2.4.99.28</ecNumber>
    </recommendedName>
    <alternativeName>
        <fullName evidence="13">Cell division protein FtsW</fullName>
    </alternativeName>
    <alternativeName>
        <fullName evidence="10">Cell wall polymerase</fullName>
    </alternativeName>
    <alternativeName>
        <fullName evidence="9">Peptidoglycan polymerase</fullName>
    </alternativeName>
</protein>
<dbReference type="GO" id="GO:0032153">
    <property type="term" value="C:cell division site"/>
    <property type="evidence" value="ECO:0007669"/>
    <property type="project" value="TreeGrafter"/>
</dbReference>
<feature type="transmembrane region" description="Helical" evidence="17">
    <location>
        <begin position="38"/>
        <end position="57"/>
    </location>
</feature>
<feature type="transmembrane region" description="Helical" evidence="17">
    <location>
        <begin position="203"/>
        <end position="220"/>
    </location>
</feature>
<keyword evidence="6" id="KW-0573">Peptidoglycan synthesis</keyword>
<comment type="caution">
    <text evidence="18">The sequence shown here is derived from an EMBL/GenBank/DDBJ whole genome shotgun (WGS) entry which is preliminary data.</text>
</comment>
<evidence type="ECO:0000256" key="16">
    <source>
        <dbReference type="ARBA" id="ARBA00049966"/>
    </source>
</evidence>
<dbReference type="EMBL" id="DVMW01000032">
    <property type="protein sequence ID" value="HIU36009.1"/>
    <property type="molecule type" value="Genomic_DNA"/>
</dbReference>
<evidence type="ECO:0000256" key="2">
    <source>
        <dbReference type="ARBA" id="ARBA00022676"/>
    </source>
</evidence>
<sequence length="397" mass="44547">MDIPFLLLVITILTFGLVMLFSASYTYAYYNEDGDSAYFFKRQLVFALVGLAAMFIVSKVRYDYFKLFAIPVLLVSWLLLILVLFLPATKEGFHRWINLGLFTFQPSEIAKFAIILFCAWSMDKNHKRIVGKQPNNAKLSRMVRGLSHGRIVVYDSFVMLCFYAFVILFTAVLVYLENHLSGTLLLLAIGVVMLFLGEVKRRWFVLIGILAVVAVVFFVLNPELLEKYAGERITAWLDKDYDPRGARWQTNNSLYAIGSGGLFGVGLGNSKQKHLYVSEPQNDFIFAIVCEELGFIRAALLLLLFLLLVFRGVVIGLRAKDRFGALLSMGVVFQVGLQTALNIGVVTDALPNTGISLPFFSYGGTSLMMLLFEMGLVLSVSRYARLEKADTSGVFKK</sequence>
<comment type="similarity">
    <text evidence="11">Belongs to the SEDS family. FtsW subfamily.</text>
</comment>
<evidence type="ECO:0000256" key="13">
    <source>
        <dbReference type="ARBA" id="ARBA00041418"/>
    </source>
</evidence>
<keyword evidence="4 17" id="KW-0812">Transmembrane</keyword>
<feature type="transmembrane region" description="Helical" evidence="17">
    <location>
        <begin position="64"/>
        <end position="87"/>
    </location>
</feature>
<evidence type="ECO:0000256" key="3">
    <source>
        <dbReference type="ARBA" id="ARBA00022679"/>
    </source>
</evidence>
<keyword evidence="3" id="KW-0808">Transferase</keyword>
<dbReference type="GO" id="GO:0008360">
    <property type="term" value="P:regulation of cell shape"/>
    <property type="evidence" value="ECO:0007669"/>
    <property type="project" value="UniProtKB-KW"/>
</dbReference>